<evidence type="ECO:0000313" key="9">
    <source>
        <dbReference type="Proteomes" id="UP000002408"/>
    </source>
</evidence>
<dbReference type="InterPro" id="IPR020891">
    <property type="entry name" value="UPF0758_CS"/>
</dbReference>
<keyword evidence="4" id="KW-0862">Zinc</keyword>
<dbReference type="eggNOG" id="arCOG04919">
    <property type="taxonomic scope" value="Archaea"/>
</dbReference>
<dbReference type="Proteomes" id="UP000002408">
    <property type="component" value="Chromosome"/>
</dbReference>
<dbReference type="InterPro" id="IPR001405">
    <property type="entry name" value="UPF0758"/>
</dbReference>
<dbReference type="NCBIfam" id="TIGR00608">
    <property type="entry name" value="radc"/>
    <property type="match status" value="1"/>
</dbReference>
<dbReference type="CDD" id="cd08071">
    <property type="entry name" value="MPN_DUF2466"/>
    <property type="match status" value="1"/>
</dbReference>
<reference evidence="9" key="1">
    <citation type="journal article" date="2015" name="Microbiology">
        <title>Genome of Methanoregula boonei 6A8 reveals adaptations to oligotrophic peatland environments.</title>
        <authorList>
            <person name="Braeuer S."/>
            <person name="Cadillo-Quiroz H."/>
            <person name="Kyrpides N."/>
            <person name="Woyke T."/>
            <person name="Goodwin L."/>
            <person name="Detter C."/>
            <person name="Podell S."/>
            <person name="Yavitt J.B."/>
            <person name="Zinder S.H."/>
        </authorList>
    </citation>
    <scope>NUCLEOTIDE SEQUENCE [LARGE SCALE GENOMIC DNA]</scope>
    <source>
        <strain evidence="9">DSM 21154 / JCM 14090 / 6A8</strain>
    </source>
</reference>
<dbReference type="PROSITE" id="PS50249">
    <property type="entry name" value="MPN"/>
    <property type="match status" value="1"/>
</dbReference>
<dbReference type="OrthoDB" id="303892at2157"/>
<dbReference type="InterPro" id="IPR037518">
    <property type="entry name" value="MPN"/>
</dbReference>
<dbReference type="KEGG" id="mbn:Mboo_0081"/>
<dbReference type="GeneID" id="5411053"/>
<protein>
    <submittedName>
        <fullName evidence="8">DNA repair protein RadC</fullName>
    </submittedName>
</protein>
<keyword evidence="3" id="KW-0378">Hydrolase</keyword>
<dbReference type="EMBL" id="CP000780">
    <property type="protein sequence ID" value="ABS54605.1"/>
    <property type="molecule type" value="Genomic_DNA"/>
</dbReference>
<sequence>MKKMKDLPALDRPREKIAHKGVQALNDAELIEAIIGRGLPGRDVRAIARDIVLLLSDPARQVRYEDLLEIDGAGPARAAQIMACLELGRRRYGPSDAVKIRTPEDVLPLVGQYRDKPQEHFICISLSGAGEVITSRVITIGILNHSLVHPREVFAGAITDRAASVVCVHNHPSGSLEASPQDIAITRQLQEAGALLGIQLLDHIIVTRTGFSSLKEKGLI</sequence>
<dbReference type="STRING" id="456442.Mboo_0081"/>
<dbReference type="Pfam" id="PF04002">
    <property type="entry name" value="RadC"/>
    <property type="match status" value="1"/>
</dbReference>
<organism evidence="8 9">
    <name type="scientific">Methanoregula boonei (strain DSM 21154 / JCM 14090 / 6A8)</name>
    <dbReference type="NCBI Taxonomy" id="456442"/>
    <lineage>
        <taxon>Archaea</taxon>
        <taxon>Methanobacteriati</taxon>
        <taxon>Methanobacteriota</taxon>
        <taxon>Stenosarchaea group</taxon>
        <taxon>Methanomicrobia</taxon>
        <taxon>Methanomicrobiales</taxon>
        <taxon>Methanoregulaceae</taxon>
        <taxon>Methanoregula</taxon>
    </lineage>
</organism>
<dbReference type="GO" id="GO:0008237">
    <property type="term" value="F:metallopeptidase activity"/>
    <property type="evidence" value="ECO:0007669"/>
    <property type="project" value="UniProtKB-KW"/>
</dbReference>
<dbReference type="Gene3D" id="3.40.140.10">
    <property type="entry name" value="Cytidine Deaminase, domain 2"/>
    <property type="match status" value="1"/>
</dbReference>
<evidence type="ECO:0000313" key="8">
    <source>
        <dbReference type="EMBL" id="ABS54605.1"/>
    </source>
</evidence>
<dbReference type="HOGENOM" id="CLU_073529_0_2_2"/>
<dbReference type="InterPro" id="IPR046778">
    <property type="entry name" value="UPF0758_N"/>
</dbReference>
<evidence type="ECO:0000259" key="7">
    <source>
        <dbReference type="PROSITE" id="PS50249"/>
    </source>
</evidence>
<dbReference type="PROSITE" id="PS01302">
    <property type="entry name" value="UPF0758"/>
    <property type="match status" value="1"/>
</dbReference>
<dbReference type="AlphaFoldDB" id="A7I4E4"/>
<dbReference type="NCBIfam" id="NF000642">
    <property type="entry name" value="PRK00024.1"/>
    <property type="match status" value="1"/>
</dbReference>
<evidence type="ECO:0000256" key="1">
    <source>
        <dbReference type="ARBA" id="ARBA00022670"/>
    </source>
</evidence>
<keyword evidence="1" id="KW-0645">Protease</keyword>
<evidence type="ECO:0000256" key="5">
    <source>
        <dbReference type="ARBA" id="ARBA00023049"/>
    </source>
</evidence>
<dbReference type="GO" id="GO:0006508">
    <property type="term" value="P:proteolysis"/>
    <property type="evidence" value="ECO:0007669"/>
    <property type="project" value="UniProtKB-KW"/>
</dbReference>
<keyword evidence="2" id="KW-0479">Metal-binding</keyword>
<dbReference type="RefSeq" id="WP_011991093.1">
    <property type="nucleotide sequence ID" value="NC_009712.1"/>
</dbReference>
<dbReference type="PANTHER" id="PTHR30471:SF3">
    <property type="entry name" value="UPF0758 PROTEIN YEES-RELATED"/>
    <property type="match status" value="1"/>
</dbReference>
<evidence type="ECO:0000256" key="3">
    <source>
        <dbReference type="ARBA" id="ARBA00022801"/>
    </source>
</evidence>
<evidence type="ECO:0000256" key="4">
    <source>
        <dbReference type="ARBA" id="ARBA00022833"/>
    </source>
</evidence>
<proteinExistence type="inferred from homology"/>
<feature type="domain" description="MPN" evidence="7">
    <location>
        <begin position="99"/>
        <end position="220"/>
    </location>
</feature>
<gene>
    <name evidence="8" type="ordered locus">Mboo_0081</name>
</gene>
<dbReference type="PANTHER" id="PTHR30471">
    <property type="entry name" value="DNA REPAIR PROTEIN RADC"/>
    <property type="match status" value="1"/>
</dbReference>
<comment type="similarity">
    <text evidence="6">Belongs to the UPF0758 family.</text>
</comment>
<dbReference type="Pfam" id="PF20582">
    <property type="entry name" value="UPF0758_N"/>
    <property type="match status" value="1"/>
</dbReference>
<keyword evidence="9" id="KW-1185">Reference proteome</keyword>
<evidence type="ECO:0000256" key="2">
    <source>
        <dbReference type="ARBA" id="ARBA00022723"/>
    </source>
</evidence>
<keyword evidence="5" id="KW-0482">Metalloprotease</keyword>
<dbReference type="GO" id="GO:0046872">
    <property type="term" value="F:metal ion binding"/>
    <property type="evidence" value="ECO:0007669"/>
    <property type="project" value="UniProtKB-KW"/>
</dbReference>
<evidence type="ECO:0000256" key="6">
    <source>
        <dbReference type="RuleBase" id="RU003797"/>
    </source>
</evidence>
<dbReference type="InterPro" id="IPR025657">
    <property type="entry name" value="RadC_JAB"/>
</dbReference>
<name>A7I4E4_METB6</name>
<accession>A7I4E4</accession>